<name>A0A0J7LTK4_9FLAO</name>
<evidence type="ECO:0000256" key="2">
    <source>
        <dbReference type="ARBA" id="ARBA00023125"/>
    </source>
</evidence>
<evidence type="ECO:0000256" key="3">
    <source>
        <dbReference type="ARBA" id="ARBA00023163"/>
    </source>
</evidence>
<dbReference type="InterPro" id="IPR036390">
    <property type="entry name" value="WH_DNA-bd_sf"/>
</dbReference>
<dbReference type="EMBL" id="LFNG01000003">
    <property type="protein sequence ID" value="KMQ72260.1"/>
    <property type="molecule type" value="Genomic_DNA"/>
</dbReference>
<dbReference type="PROSITE" id="PS50987">
    <property type="entry name" value="HTH_ARSR_2"/>
    <property type="match status" value="1"/>
</dbReference>
<dbReference type="STRING" id="1304281.ACM44_02090"/>
<dbReference type="GO" id="GO:0003677">
    <property type="term" value="F:DNA binding"/>
    <property type="evidence" value="ECO:0007669"/>
    <property type="project" value="UniProtKB-KW"/>
</dbReference>
<evidence type="ECO:0000313" key="5">
    <source>
        <dbReference type="EMBL" id="KMQ72260.1"/>
    </source>
</evidence>
<comment type="caution">
    <text evidence="5">The sequence shown here is derived from an EMBL/GenBank/DDBJ whole genome shotgun (WGS) entry which is preliminary data.</text>
</comment>
<keyword evidence="6" id="KW-1185">Reference proteome</keyword>
<dbReference type="SUPFAM" id="SSF46785">
    <property type="entry name" value="Winged helix' DNA-binding domain"/>
    <property type="match status" value="1"/>
</dbReference>
<dbReference type="NCBIfam" id="NF033788">
    <property type="entry name" value="HTH_metalloreg"/>
    <property type="match status" value="1"/>
</dbReference>
<proteinExistence type="predicted"/>
<feature type="domain" description="HTH arsR-type" evidence="4">
    <location>
        <begin position="1"/>
        <end position="99"/>
    </location>
</feature>
<dbReference type="PANTHER" id="PTHR33154">
    <property type="entry name" value="TRANSCRIPTIONAL REGULATOR, ARSR FAMILY"/>
    <property type="match status" value="1"/>
</dbReference>
<dbReference type="InterPro" id="IPR011991">
    <property type="entry name" value="ArsR-like_HTH"/>
</dbReference>
<dbReference type="Gene3D" id="1.10.10.10">
    <property type="entry name" value="Winged helix-like DNA-binding domain superfamily/Winged helix DNA-binding domain"/>
    <property type="match status" value="1"/>
</dbReference>
<dbReference type="RefSeq" id="WP_027376110.1">
    <property type="nucleotide sequence ID" value="NZ_LFNG01000003.1"/>
</dbReference>
<accession>A0A0J7LTK4</accession>
<gene>
    <name evidence="5" type="ORF">ACM44_02090</name>
</gene>
<dbReference type="PRINTS" id="PR00778">
    <property type="entry name" value="HTHARSR"/>
</dbReference>
<dbReference type="Proteomes" id="UP000035900">
    <property type="component" value="Unassembled WGS sequence"/>
</dbReference>
<protein>
    <submittedName>
        <fullName evidence="5">ArsR family transcriptional regulator</fullName>
    </submittedName>
</protein>
<dbReference type="AlphaFoldDB" id="A0A0J7LTK4"/>
<organism evidence="5 6">
    <name type="scientific">Chryseobacterium koreense CCUG 49689</name>
    <dbReference type="NCBI Taxonomy" id="1304281"/>
    <lineage>
        <taxon>Bacteria</taxon>
        <taxon>Pseudomonadati</taxon>
        <taxon>Bacteroidota</taxon>
        <taxon>Flavobacteriia</taxon>
        <taxon>Flavobacteriales</taxon>
        <taxon>Weeksellaceae</taxon>
        <taxon>Chryseobacterium group</taxon>
        <taxon>Chryseobacterium</taxon>
    </lineage>
</organism>
<keyword evidence="2" id="KW-0238">DNA-binding</keyword>
<reference evidence="5 6" key="1">
    <citation type="journal article" date="2004" name="Int. J. Syst. Evol. Microbiol.">
        <title>Kaistella koreensis gen. nov., sp. nov., a novel member of the Chryseobacterium-Bergeyella-Riemerella branch.</title>
        <authorList>
            <person name="Kim M.K."/>
            <person name="Im W.T."/>
            <person name="Shin Y.K."/>
            <person name="Lim J.H."/>
            <person name="Kim S.H."/>
            <person name="Lee B.C."/>
            <person name="Park M.Y."/>
            <person name="Lee K.Y."/>
            <person name="Lee S.T."/>
        </authorList>
    </citation>
    <scope>NUCLEOTIDE SEQUENCE [LARGE SCALE GENOMIC DNA]</scope>
    <source>
        <strain evidence="5 6">CCUG 49689</strain>
    </source>
</reference>
<dbReference type="PANTHER" id="PTHR33154:SF15">
    <property type="entry name" value="REGULATORY PROTEIN ARSR"/>
    <property type="match status" value="1"/>
</dbReference>
<dbReference type="InterPro" id="IPR036388">
    <property type="entry name" value="WH-like_DNA-bd_sf"/>
</dbReference>
<dbReference type="InterPro" id="IPR001845">
    <property type="entry name" value="HTH_ArsR_DNA-bd_dom"/>
</dbReference>
<keyword evidence="3" id="KW-0804">Transcription</keyword>
<sequence>MYTEDQNEIALFAKVFGHPARVAILQQLFKIDACYCGDLSEEIGLAQPTISQHLKELKNTGLIKGTVEGVKVCYCIDKENWSKMKKLLHGFLDQNIPNADCC</sequence>
<dbReference type="Pfam" id="PF01022">
    <property type="entry name" value="HTH_5"/>
    <property type="match status" value="1"/>
</dbReference>
<evidence type="ECO:0000259" key="4">
    <source>
        <dbReference type="PROSITE" id="PS50987"/>
    </source>
</evidence>
<dbReference type="CDD" id="cd00090">
    <property type="entry name" value="HTH_ARSR"/>
    <property type="match status" value="1"/>
</dbReference>
<dbReference type="SMART" id="SM00418">
    <property type="entry name" value="HTH_ARSR"/>
    <property type="match status" value="1"/>
</dbReference>
<evidence type="ECO:0000256" key="1">
    <source>
        <dbReference type="ARBA" id="ARBA00023015"/>
    </source>
</evidence>
<dbReference type="PATRIC" id="fig|1304281.5.peg.453"/>
<dbReference type="InterPro" id="IPR051081">
    <property type="entry name" value="HTH_MetalResp_TranReg"/>
</dbReference>
<dbReference type="GO" id="GO:0003700">
    <property type="term" value="F:DNA-binding transcription factor activity"/>
    <property type="evidence" value="ECO:0007669"/>
    <property type="project" value="InterPro"/>
</dbReference>
<keyword evidence="1" id="KW-0805">Transcription regulation</keyword>
<evidence type="ECO:0000313" key="6">
    <source>
        <dbReference type="Proteomes" id="UP000035900"/>
    </source>
</evidence>
<dbReference type="OrthoDB" id="9800049at2"/>